<keyword evidence="1" id="KW-0812">Transmembrane</keyword>
<sequence length="158" mass="18549">MVQELFLAANRTVPLCLTSPSSHSNDCLHSEAFFLPPIYHFFFFFLASIPPVFQQHQYFIRRISPKFTKRIPPTFFWRFFFSQGLVGAISRPSSCLSACISHGWMAWFEGKHVRPIQRFRVWWWKRENPLMGACVYLPPPPPRISQMLLLPSYGMGYE</sequence>
<keyword evidence="3" id="KW-1185">Reference proteome</keyword>
<dbReference type="EMBL" id="JAADJZ010000013">
    <property type="protein sequence ID" value="KAF2870715.1"/>
    <property type="molecule type" value="Genomic_DNA"/>
</dbReference>
<dbReference type="AlphaFoldDB" id="A0A7C8M927"/>
<comment type="caution">
    <text evidence="2">The sequence shown here is derived from an EMBL/GenBank/DDBJ whole genome shotgun (WGS) entry which is preliminary data.</text>
</comment>
<evidence type="ECO:0000256" key="1">
    <source>
        <dbReference type="SAM" id="Phobius"/>
    </source>
</evidence>
<evidence type="ECO:0000313" key="3">
    <source>
        <dbReference type="Proteomes" id="UP000481861"/>
    </source>
</evidence>
<keyword evidence="1" id="KW-0472">Membrane</keyword>
<organism evidence="2 3">
    <name type="scientific">Massariosphaeria phaeospora</name>
    <dbReference type="NCBI Taxonomy" id="100035"/>
    <lineage>
        <taxon>Eukaryota</taxon>
        <taxon>Fungi</taxon>
        <taxon>Dikarya</taxon>
        <taxon>Ascomycota</taxon>
        <taxon>Pezizomycotina</taxon>
        <taxon>Dothideomycetes</taxon>
        <taxon>Pleosporomycetidae</taxon>
        <taxon>Pleosporales</taxon>
        <taxon>Pleosporales incertae sedis</taxon>
        <taxon>Massariosphaeria</taxon>
    </lineage>
</organism>
<feature type="transmembrane region" description="Helical" evidence="1">
    <location>
        <begin position="33"/>
        <end position="53"/>
    </location>
</feature>
<protein>
    <submittedName>
        <fullName evidence="2">Uncharacterized protein</fullName>
    </submittedName>
</protein>
<accession>A0A7C8M927</accession>
<reference evidence="2 3" key="1">
    <citation type="submission" date="2020-01" db="EMBL/GenBank/DDBJ databases">
        <authorList>
            <consortium name="DOE Joint Genome Institute"/>
            <person name="Haridas S."/>
            <person name="Albert R."/>
            <person name="Binder M."/>
            <person name="Bloem J."/>
            <person name="Labutti K."/>
            <person name="Salamov A."/>
            <person name="Andreopoulos B."/>
            <person name="Baker S.E."/>
            <person name="Barry K."/>
            <person name="Bills G."/>
            <person name="Bluhm B.H."/>
            <person name="Cannon C."/>
            <person name="Castanera R."/>
            <person name="Culley D.E."/>
            <person name="Daum C."/>
            <person name="Ezra D."/>
            <person name="Gonzalez J.B."/>
            <person name="Henrissat B."/>
            <person name="Kuo A."/>
            <person name="Liang C."/>
            <person name="Lipzen A."/>
            <person name="Lutzoni F."/>
            <person name="Magnuson J."/>
            <person name="Mondo S."/>
            <person name="Nolan M."/>
            <person name="Ohm R."/>
            <person name="Pangilinan J."/>
            <person name="Park H.-J.H."/>
            <person name="Ramirez L."/>
            <person name="Alfaro M."/>
            <person name="Sun H."/>
            <person name="Tritt A."/>
            <person name="Yoshinaga Y."/>
            <person name="Zwiers L.-H.L."/>
            <person name="Turgeon B.G."/>
            <person name="Goodwin S.B."/>
            <person name="Spatafora J.W."/>
            <person name="Crous P.W."/>
            <person name="Grigoriev I.V."/>
        </authorList>
    </citation>
    <scope>NUCLEOTIDE SEQUENCE [LARGE SCALE GENOMIC DNA]</scope>
    <source>
        <strain evidence="2 3">CBS 611.86</strain>
    </source>
</reference>
<proteinExistence type="predicted"/>
<evidence type="ECO:0000313" key="2">
    <source>
        <dbReference type="EMBL" id="KAF2870715.1"/>
    </source>
</evidence>
<name>A0A7C8M927_9PLEO</name>
<keyword evidence="1" id="KW-1133">Transmembrane helix</keyword>
<dbReference type="Proteomes" id="UP000481861">
    <property type="component" value="Unassembled WGS sequence"/>
</dbReference>
<gene>
    <name evidence="2" type="ORF">BDV95DRAFT_66695</name>
</gene>